<reference evidence="6 7" key="1">
    <citation type="submission" date="2016-07" db="EMBL/GenBank/DDBJ databases">
        <title>Pervasive Adenine N6-methylation of Active Genes in Fungi.</title>
        <authorList>
            <consortium name="DOE Joint Genome Institute"/>
            <person name="Mondo S.J."/>
            <person name="Dannebaum R.O."/>
            <person name="Kuo R.C."/>
            <person name="Labutti K."/>
            <person name="Haridas S."/>
            <person name="Kuo A."/>
            <person name="Salamov A."/>
            <person name="Ahrendt S.R."/>
            <person name="Lipzen A."/>
            <person name="Sullivan W."/>
            <person name="Andreopoulos W.B."/>
            <person name="Clum A."/>
            <person name="Lindquist E."/>
            <person name="Daum C."/>
            <person name="Ramamoorthy G.K."/>
            <person name="Gryganskyi A."/>
            <person name="Culley D."/>
            <person name="Magnuson J.K."/>
            <person name="James T.Y."/>
            <person name="O'Malley M.A."/>
            <person name="Stajich J.E."/>
            <person name="Spatafora J.W."/>
            <person name="Visel A."/>
            <person name="Grigoriev I.V."/>
        </authorList>
    </citation>
    <scope>NUCLEOTIDE SEQUENCE [LARGE SCALE GENOMIC DNA]</scope>
    <source>
        <strain evidence="6 7">JEL800</strain>
    </source>
</reference>
<protein>
    <submittedName>
        <fullName evidence="6">DUF300-domain-containing protein</fullName>
    </submittedName>
</protein>
<sequence>QPSPSVAAANATALGYGDTPLSCEDNSPFIEPSSGFDLRHPSSLFNRSSASLATLLSLVSILKHLRNFTKPAQQMHIVRILLFVPIYAIVSWLAFRYYWRAVYIFTARDVYESFVIYSFYALILQYLDSHLAIRGRSTLMTVMALVTQLMSRFCSESMSVKYGHFYYTVINFVSVQRACLDDIAEHKPSPSSFLSKCIGQNKYREWNSIVLGLH</sequence>
<comment type="subcellular location">
    <subcellularLocation>
        <location evidence="1">Membrane</location>
        <topology evidence="1">Multi-pass membrane protein</topology>
    </subcellularLocation>
</comment>
<organism evidence="6 7">
    <name type="scientific">Rhizoclosmatium globosum</name>
    <dbReference type="NCBI Taxonomy" id="329046"/>
    <lineage>
        <taxon>Eukaryota</taxon>
        <taxon>Fungi</taxon>
        <taxon>Fungi incertae sedis</taxon>
        <taxon>Chytridiomycota</taxon>
        <taxon>Chytridiomycota incertae sedis</taxon>
        <taxon>Chytridiomycetes</taxon>
        <taxon>Chytridiales</taxon>
        <taxon>Chytriomycetaceae</taxon>
        <taxon>Rhizoclosmatium</taxon>
    </lineage>
</organism>
<dbReference type="Proteomes" id="UP000193642">
    <property type="component" value="Unassembled WGS sequence"/>
</dbReference>
<keyword evidence="4 5" id="KW-0472">Membrane</keyword>
<evidence type="ECO:0000256" key="2">
    <source>
        <dbReference type="ARBA" id="ARBA00022692"/>
    </source>
</evidence>
<evidence type="ECO:0000313" key="6">
    <source>
        <dbReference type="EMBL" id="ORY41835.1"/>
    </source>
</evidence>
<feature type="non-terminal residue" evidence="6">
    <location>
        <position position="1"/>
    </location>
</feature>
<dbReference type="Pfam" id="PF03619">
    <property type="entry name" value="Solute_trans_a"/>
    <property type="match status" value="1"/>
</dbReference>
<feature type="transmembrane region" description="Helical" evidence="5">
    <location>
        <begin position="110"/>
        <end position="127"/>
    </location>
</feature>
<evidence type="ECO:0000256" key="3">
    <source>
        <dbReference type="ARBA" id="ARBA00022989"/>
    </source>
</evidence>
<dbReference type="SMART" id="SM01417">
    <property type="entry name" value="Solute_trans_a"/>
    <property type="match status" value="1"/>
</dbReference>
<evidence type="ECO:0000256" key="4">
    <source>
        <dbReference type="ARBA" id="ARBA00023136"/>
    </source>
</evidence>
<name>A0A1Y2C6C6_9FUNG</name>
<dbReference type="GO" id="GO:0016020">
    <property type="term" value="C:membrane"/>
    <property type="evidence" value="ECO:0007669"/>
    <property type="project" value="UniProtKB-SubCell"/>
</dbReference>
<accession>A0A1Y2C6C6</accession>
<evidence type="ECO:0000256" key="1">
    <source>
        <dbReference type="ARBA" id="ARBA00004141"/>
    </source>
</evidence>
<keyword evidence="7" id="KW-1185">Reference proteome</keyword>
<dbReference type="EMBL" id="MCGO01000030">
    <property type="protein sequence ID" value="ORY41835.1"/>
    <property type="molecule type" value="Genomic_DNA"/>
</dbReference>
<dbReference type="PANTHER" id="PTHR23423">
    <property type="entry name" value="ORGANIC SOLUTE TRANSPORTER-RELATED"/>
    <property type="match status" value="1"/>
</dbReference>
<dbReference type="OrthoDB" id="5348404at2759"/>
<evidence type="ECO:0000256" key="5">
    <source>
        <dbReference type="SAM" id="Phobius"/>
    </source>
</evidence>
<dbReference type="AlphaFoldDB" id="A0A1Y2C6C6"/>
<gene>
    <name evidence="6" type="ORF">BCR33DRAFT_718517</name>
</gene>
<keyword evidence="3 5" id="KW-1133">Transmembrane helix</keyword>
<evidence type="ECO:0000313" key="7">
    <source>
        <dbReference type="Proteomes" id="UP000193642"/>
    </source>
</evidence>
<keyword evidence="2 5" id="KW-0812">Transmembrane</keyword>
<comment type="caution">
    <text evidence="6">The sequence shown here is derived from an EMBL/GenBank/DDBJ whole genome shotgun (WGS) entry which is preliminary data.</text>
</comment>
<proteinExistence type="predicted"/>
<feature type="transmembrane region" description="Helical" evidence="5">
    <location>
        <begin position="77"/>
        <end position="98"/>
    </location>
</feature>
<dbReference type="InterPro" id="IPR005178">
    <property type="entry name" value="Ostalpha/TMEM184C"/>
</dbReference>